<dbReference type="CDD" id="cd00093">
    <property type="entry name" value="HTH_XRE"/>
    <property type="match status" value="1"/>
</dbReference>
<dbReference type="GO" id="GO:0003677">
    <property type="term" value="F:DNA binding"/>
    <property type="evidence" value="ECO:0007669"/>
    <property type="project" value="InterPro"/>
</dbReference>
<dbReference type="InterPro" id="IPR040819">
    <property type="entry name" value="Rol_Rep_N"/>
</dbReference>
<reference evidence="2" key="1">
    <citation type="submission" date="2023-08" db="EMBL/GenBank/DDBJ databases">
        <title>Genomic characterization of piscicolin 126 produced by Carnobacterium maltaromaticum CM22 strain isolated from salmon (Salmo salar).</title>
        <authorList>
            <person name="Gonzalez-Gragera E."/>
            <person name="Garcia-Lopez J.D."/>
            <person name="Teso-Perez C."/>
            <person name="Gimenez-Hernandez I."/>
            <person name="Peralta-Sanchez J.M."/>
            <person name="Valdivia E."/>
            <person name="Montalban-Lopez M."/>
            <person name="Martin-Platero A.M."/>
            <person name="Banos A."/>
            <person name="Martinez-Bueno M."/>
        </authorList>
    </citation>
    <scope>NUCLEOTIDE SEQUENCE</scope>
    <source>
        <strain evidence="2">CM22</strain>
    </source>
</reference>
<name>A0AAW9K210_CARML</name>
<protein>
    <submittedName>
        <fullName evidence="2">Helix-turn-helix domain-containing protein</fullName>
    </submittedName>
</protein>
<evidence type="ECO:0000259" key="1">
    <source>
        <dbReference type="PROSITE" id="PS50943"/>
    </source>
</evidence>
<gene>
    <name evidence="2" type="ORF">RAK27_19425</name>
</gene>
<sequence>MADFISFTRKELGMTGEELKKLRKKFGYSLRGFGEKVGIDHTLISRYENGERILSLNKEKQLLTALGMSFEEKGEYDLHVHLDYLRFTFFDSEVSIIMNHVLGIQKGYFTFQPSNAKNYQGIYSCGAIKIYVSAVMKQGLLLELSGQGLMELEEHLEEYGLTLDDWLLRVTNEEYYLKEGLYSRIQSSRLDTAIDELYSEEEGNYDLHELKSKMEHPEKELISTQLAADKNIEANFHGEPQGLT</sequence>
<dbReference type="PROSITE" id="PS50943">
    <property type="entry name" value="HTH_CROC1"/>
    <property type="match status" value="1"/>
</dbReference>
<dbReference type="Pfam" id="PF01381">
    <property type="entry name" value="HTH_3"/>
    <property type="match status" value="1"/>
</dbReference>
<dbReference type="EMBL" id="JAVBVO010000042">
    <property type="protein sequence ID" value="MDZ5760819.1"/>
    <property type="molecule type" value="Genomic_DNA"/>
</dbReference>
<evidence type="ECO:0000313" key="2">
    <source>
        <dbReference type="EMBL" id="MDZ5760819.1"/>
    </source>
</evidence>
<feature type="non-terminal residue" evidence="2">
    <location>
        <position position="244"/>
    </location>
</feature>
<comment type="caution">
    <text evidence="2">The sequence shown here is derived from an EMBL/GenBank/DDBJ whole genome shotgun (WGS) entry which is preliminary data.</text>
</comment>
<proteinExistence type="predicted"/>
<dbReference type="Proteomes" id="UP001290462">
    <property type="component" value="Unassembled WGS sequence"/>
</dbReference>
<dbReference type="AlphaFoldDB" id="A0AAW9K210"/>
<dbReference type="InterPro" id="IPR001387">
    <property type="entry name" value="Cro/C1-type_HTH"/>
</dbReference>
<dbReference type="SUPFAM" id="SSF47413">
    <property type="entry name" value="lambda repressor-like DNA-binding domains"/>
    <property type="match status" value="1"/>
</dbReference>
<evidence type="ECO:0000313" key="3">
    <source>
        <dbReference type="Proteomes" id="UP001290462"/>
    </source>
</evidence>
<dbReference type="InterPro" id="IPR010982">
    <property type="entry name" value="Lambda_DNA-bd_dom_sf"/>
</dbReference>
<feature type="domain" description="HTH cro/C1-type" evidence="1">
    <location>
        <begin position="19"/>
        <end position="73"/>
    </location>
</feature>
<accession>A0AAW9K210</accession>
<dbReference type="Gene3D" id="1.10.260.40">
    <property type="entry name" value="lambda repressor-like DNA-binding domains"/>
    <property type="match status" value="1"/>
</dbReference>
<organism evidence="2 3">
    <name type="scientific">Carnobacterium maltaromaticum</name>
    <name type="common">Carnobacterium piscicola</name>
    <dbReference type="NCBI Taxonomy" id="2751"/>
    <lineage>
        <taxon>Bacteria</taxon>
        <taxon>Bacillati</taxon>
        <taxon>Bacillota</taxon>
        <taxon>Bacilli</taxon>
        <taxon>Lactobacillales</taxon>
        <taxon>Carnobacteriaceae</taxon>
        <taxon>Carnobacterium</taxon>
    </lineage>
</organism>
<dbReference type="Pfam" id="PF18106">
    <property type="entry name" value="Rol_Rep_N"/>
    <property type="match status" value="1"/>
</dbReference>
<dbReference type="SMART" id="SM00530">
    <property type="entry name" value="HTH_XRE"/>
    <property type="match status" value="1"/>
</dbReference>